<accession>A0AAJ6QPQ0</accession>
<keyword evidence="8" id="KW-0808">Transferase</keyword>
<dbReference type="RefSeq" id="XP_003739820.3">
    <property type="nucleotide sequence ID" value="XM_003739772.3"/>
</dbReference>
<evidence type="ECO:0000256" key="6">
    <source>
        <dbReference type="ARBA" id="ARBA00011972"/>
    </source>
</evidence>
<keyword evidence="9 20" id="KW-0812">Transmembrane</keyword>
<evidence type="ECO:0000256" key="20">
    <source>
        <dbReference type="SAM" id="Phobius"/>
    </source>
</evidence>
<evidence type="ECO:0000256" key="18">
    <source>
        <dbReference type="ARBA" id="ARBA00042865"/>
    </source>
</evidence>
<dbReference type="GO" id="GO:0000139">
    <property type="term" value="C:Golgi membrane"/>
    <property type="evidence" value="ECO:0007669"/>
    <property type="project" value="UniProtKB-SubCell"/>
</dbReference>
<evidence type="ECO:0000256" key="5">
    <source>
        <dbReference type="ARBA" id="ARBA00010195"/>
    </source>
</evidence>
<feature type="transmembrane region" description="Helical" evidence="20">
    <location>
        <begin position="21"/>
        <end position="42"/>
    </location>
</feature>
<dbReference type="Pfam" id="PF02485">
    <property type="entry name" value="Branch"/>
    <property type="match status" value="1"/>
</dbReference>
<evidence type="ECO:0000256" key="17">
    <source>
        <dbReference type="ARBA" id="ARBA00023180"/>
    </source>
</evidence>
<evidence type="ECO:0000256" key="10">
    <source>
        <dbReference type="ARBA" id="ARBA00022723"/>
    </source>
</evidence>
<keyword evidence="13 20" id="KW-1133">Transmembrane helix</keyword>
<evidence type="ECO:0000256" key="15">
    <source>
        <dbReference type="ARBA" id="ARBA00023136"/>
    </source>
</evidence>
<keyword evidence="17" id="KW-0325">Glycoprotein</keyword>
<dbReference type="GO" id="GO:0046872">
    <property type="term" value="F:metal ion binding"/>
    <property type="evidence" value="ECO:0007669"/>
    <property type="project" value="UniProtKB-KW"/>
</dbReference>
<dbReference type="GeneID" id="100905757"/>
<feature type="domain" description="Xylosyltransferase C-terminal" evidence="21">
    <location>
        <begin position="555"/>
        <end position="723"/>
    </location>
</feature>
<evidence type="ECO:0000256" key="4">
    <source>
        <dbReference type="ARBA" id="ARBA00005093"/>
    </source>
</evidence>
<reference evidence="23" key="1">
    <citation type="submission" date="2025-08" db="UniProtKB">
        <authorList>
            <consortium name="RefSeq"/>
        </authorList>
    </citation>
    <scope>IDENTIFICATION</scope>
</reference>
<dbReference type="AlphaFoldDB" id="A0AAJ6QPQ0"/>
<evidence type="ECO:0000256" key="11">
    <source>
        <dbReference type="ARBA" id="ARBA00022824"/>
    </source>
</evidence>
<dbReference type="EC" id="2.4.2.26" evidence="6"/>
<keyword evidence="22" id="KW-1185">Reference proteome</keyword>
<dbReference type="KEGG" id="goe:100905757"/>
<comment type="subcellular location">
    <subcellularLocation>
        <location evidence="2">Endoplasmic reticulum membrane</location>
        <topology evidence="2">Single-pass type II membrane protein</topology>
    </subcellularLocation>
    <subcellularLocation>
        <location evidence="1">Golgi apparatus membrane</location>
        <topology evidence="1">Single-pass type II membrane protein</topology>
    </subcellularLocation>
</comment>
<keyword evidence="12" id="KW-0735">Signal-anchor</keyword>
<dbReference type="InterPro" id="IPR003406">
    <property type="entry name" value="Glyco_trans_14"/>
</dbReference>
<dbReference type="InterPro" id="IPR024448">
    <property type="entry name" value="XylT_C"/>
</dbReference>
<dbReference type="CTD" id="5020"/>
<evidence type="ECO:0000256" key="7">
    <source>
        <dbReference type="ARBA" id="ARBA00022676"/>
    </source>
</evidence>
<evidence type="ECO:0000256" key="9">
    <source>
        <dbReference type="ARBA" id="ARBA00022692"/>
    </source>
</evidence>
<name>A0AAJ6QPQ0_9ACAR</name>
<evidence type="ECO:0000313" key="22">
    <source>
        <dbReference type="Proteomes" id="UP000694867"/>
    </source>
</evidence>
<evidence type="ECO:0000259" key="21">
    <source>
        <dbReference type="Pfam" id="PF12529"/>
    </source>
</evidence>
<keyword evidence="11" id="KW-0256">Endoplasmic reticulum</keyword>
<dbReference type="Pfam" id="PF12529">
    <property type="entry name" value="Xylo_C"/>
    <property type="match status" value="1"/>
</dbReference>
<evidence type="ECO:0000256" key="13">
    <source>
        <dbReference type="ARBA" id="ARBA00022989"/>
    </source>
</evidence>
<dbReference type="GO" id="GO:0015012">
    <property type="term" value="P:heparan sulfate proteoglycan biosynthetic process"/>
    <property type="evidence" value="ECO:0007669"/>
    <property type="project" value="TreeGrafter"/>
</dbReference>
<dbReference type="GO" id="GO:0050650">
    <property type="term" value="P:chondroitin sulfate proteoglycan biosynthetic process"/>
    <property type="evidence" value="ECO:0007669"/>
    <property type="project" value="TreeGrafter"/>
</dbReference>
<evidence type="ECO:0000256" key="8">
    <source>
        <dbReference type="ARBA" id="ARBA00022679"/>
    </source>
</evidence>
<comment type="pathway">
    <text evidence="4">Glycan metabolism; heparan sulfate biosynthesis.</text>
</comment>
<comment type="similarity">
    <text evidence="5">Belongs to the glycosyltransferase 14 family. XylT subfamily.</text>
</comment>
<keyword evidence="16" id="KW-1015">Disulfide bond</keyword>
<evidence type="ECO:0000256" key="2">
    <source>
        <dbReference type="ARBA" id="ARBA00004648"/>
    </source>
</evidence>
<organism evidence="22 23">
    <name type="scientific">Galendromus occidentalis</name>
    <name type="common">western predatory mite</name>
    <dbReference type="NCBI Taxonomy" id="34638"/>
    <lineage>
        <taxon>Eukaryota</taxon>
        <taxon>Metazoa</taxon>
        <taxon>Ecdysozoa</taxon>
        <taxon>Arthropoda</taxon>
        <taxon>Chelicerata</taxon>
        <taxon>Arachnida</taxon>
        <taxon>Acari</taxon>
        <taxon>Parasitiformes</taxon>
        <taxon>Mesostigmata</taxon>
        <taxon>Gamasina</taxon>
        <taxon>Phytoseioidea</taxon>
        <taxon>Phytoseiidae</taxon>
        <taxon>Typhlodrominae</taxon>
        <taxon>Galendromus</taxon>
    </lineage>
</organism>
<comment type="catalytic activity">
    <reaction evidence="19">
        <text>UDP-alpha-D-xylose + L-seryl-[protein] = 3-O-(beta-D-xylosyl)-L-seryl-[protein] + UDP + H(+)</text>
        <dbReference type="Rhea" id="RHEA:50192"/>
        <dbReference type="Rhea" id="RHEA-COMP:9863"/>
        <dbReference type="Rhea" id="RHEA-COMP:12567"/>
        <dbReference type="ChEBI" id="CHEBI:15378"/>
        <dbReference type="ChEBI" id="CHEBI:29999"/>
        <dbReference type="ChEBI" id="CHEBI:57632"/>
        <dbReference type="ChEBI" id="CHEBI:58223"/>
        <dbReference type="ChEBI" id="CHEBI:132085"/>
        <dbReference type="EC" id="2.4.2.26"/>
    </reaction>
</comment>
<evidence type="ECO:0000256" key="19">
    <source>
        <dbReference type="ARBA" id="ARBA00047847"/>
    </source>
</evidence>
<evidence type="ECO:0000313" key="23">
    <source>
        <dbReference type="RefSeq" id="XP_003739820.3"/>
    </source>
</evidence>
<proteinExistence type="inferred from homology"/>
<dbReference type="InterPro" id="IPR043538">
    <property type="entry name" value="XYLT"/>
</dbReference>
<dbReference type="Proteomes" id="UP000694867">
    <property type="component" value="Unplaced"/>
</dbReference>
<evidence type="ECO:0000256" key="16">
    <source>
        <dbReference type="ARBA" id="ARBA00023157"/>
    </source>
</evidence>
<dbReference type="GO" id="GO:0030158">
    <property type="term" value="F:protein xylosyltransferase activity"/>
    <property type="evidence" value="ECO:0007669"/>
    <property type="project" value="UniProtKB-EC"/>
</dbReference>
<keyword evidence="15 20" id="KW-0472">Membrane</keyword>
<evidence type="ECO:0000256" key="14">
    <source>
        <dbReference type="ARBA" id="ARBA00023034"/>
    </source>
</evidence>
<evidence type="ECO:0000256" key="1">
    <source>
        <dbReference type="ARBA" id="ARBA00004323"/>
    </source>
</evidence>
<keyword evidence="10" id="KW-0479">Metal-binding</keyword>
<protein>
    <recommendedName>
        <fullName evidence="6">protein xylosyltransferase</fullName>
        <ecNumber evidence="6">2.4.2.26</ecNumber>
    </recommendedName>
    <alternativeName>
        <fullName evidence="18">Peptide O-xylosyltransferase</fullName>
    </alternativeName>
</protein>
<keyword evidence="14" id="KW-0333">Golgi apparatus</keyword>
<evidence type="ECO:0000256" key="3">
    <source>
        <dbReference type="ARBA" id="ARBA00004840"/>
    </source>
</evidence>
<sequence>MSFLRILRIGTNCIPRRYLPVFLLGVAVAILLSQGFLAYILYGIPDSSGYAYGSLRVESGPNIDLRTQNEIEAWQQRPTKEGSATDLAFKPNCTITNADVLSALRRAKTSECKEEITNIHCKDLRRELYPTRLNSTCPLHGASAKLGCFKTVNLEALHSPHYIMNNSLKNQSPVIYSDRNSCINACLTIGSPFAMYTASLKRCFCSNASLDEWNKDVNCIECSDCDQVFKTGLPTDAPKNVANTRTQASTKRARIVFLLTVNGRSVRQVRRLITALRNTSKINHYFYVHVDERQDYLYRSLKELEDPSWLAVGSRRFSTIWGGASLLQMLLSCLGTLIRMTHWQWDYVINLSETDFPLKRVELLEQFLYLNLGQNFVRPHGPETARFIAKQALRKTFHQCENRMWKLGDRDLPTGIHFDGGSDWVSLHRDFVDWLITNRDSDPLLKGLESVYRQTLLPAESYFHTVLQNSYFCTKIIENNLRFVNWRRKQGCKCQYKHIVDWCGCSPNVFLEDDEEKLTSLQLKPIFFGRKFEPVISQSTLNFVEGQIGIKPKTSTHTESLSSFWQNEYHHLDRSPPVDQGRLSAWTSLARLAVEHLANQGSHCVLRAVRVLEAWLYFKEDNFEGLVINFEAHAEHIPEPVRSEAIFRRVDPFKRSDRFQNDRFADRLRGLEVSTEFDLKELLSRNFAGIIGPYSEPGVVQEWDAGPAGSVTFVWIDPAKVVAGSYEIHVTRNEQIQNHKPPLRKPLRPGNWQLKVFKDWVLMAETSFLVQPQTFHHNLPLKNESVSEIVNGGPDHGYTDTDLSTVERYLGFRKSDILDSIKEAESKSKWTSVKLEKWSDALTWPRWTLEGLCFVANPLHQTGGVFCPRLPLESCVYMPWSSERPDEKSNI</sequence>
<comment type="pathway">
    <text evidence="3">Glycan metabolism; chondroitin sulfate biosynthesis.</text>
</comment>
<dbReference type="GO" id="GO:0005789">
    <property type="term" value="C:endoplasmic reticulum membrane"/>
    <property type="evidence" value="ECO:0007669"/>
    <property type="project" value="UniProtKB-SubCell"/>
</dbReference>
<gene>
    <name evidence="23" type="primary">LOC100905757</name>
</gene>
<keyword evidence="7" id="KW-0328">Glycosyltransferase</keyword>
<evidence type="ECO:0000256" key="12">
    <source>
        <dbReference type="ARBA" id="ARBA00022968"/>
    </source>
</evidence>
<dbReference type="PANTHER" id="PTHR46025">
    <property type="entry name" value="XYLOSYLTRANSFERASE OXT"/>
    <property type="match status" value="1"/>
</dbReference>
<dbReference type="PANTHER" id="PTHR46025:SF3">
    <property type="entry name" value="XYLOSYLTRANSFERASE OXT"/>
    <property type="match status" value="1"/>
</dbReference>